<evidence type="ECO:0000313" key="3">
    <source>
        <dbReference type="Proteomes" id="UP000029121"/>
    </source>
</evidence>
<organism evidence="2 3">
    <name type="scientific">Capsella rubella</name>
    <dbReference type="NCBI Taxonomy" id="81985"/>
    <lineage>
        <taxon>Eukaryota</taxon>
        <taxon>Viridiplantae</taxon>
        <taxon>Streptophyta</taxon>
        <taxon>Embryophyta</taxon>
        <taxon>Tracheophyta</taxon>
        <taxon>Spermatophyta</taxon>
        <taxon>Magnoliopsida</taxon>
        <taxon>eudicotyledons</taxon>
        <taxon>Gunneridae</taxon>
        <taxon>Pentapetalae</taxon>
        <taxon>rosids</taxon>
        <taxon>malvids</taxon>
        <taxon>Brassicales</taxon>
        <taxon>Brassicaceae</taxon>
        <taxon>Camelineae</taxon>
        <taxon>Capsella</taxon>
    </lineage>
</organism>
<dbReference type="Pfam" id="PF24758">
    <property type="entry name" value="LRR_At5g56370"/>
    <property type="match status" value="1"/>
</dbReference>
<dbReference type="SUPFAM" id="SSF81383">
    <property type="entry name" value="F-box domain"/>
    <property type="match status" value="1"/>
</dbReference>
<dbReference type="InterPro" id="IPR053781">
    <property type="entry name" value="F-box_AtFBL13-like"/>
</dbReference>
<dbReference type="PANTHER" id="PTHR31900:SF32">
    <property type="entry name" value="F-BOX_RNI_FBD-LIKE DOMAIN PROTEIN"/>
    <property type="match status" value="1"/>
</dbReference>
<reference evidence="3" key="1">
    <citation type="journal article" date="2013" name="Nat. Genet.">
        <title>The Capsella rubella genome and the genomic consequences of rapid mating system evolution.</title>
        <authorList>
            <person name="Slotte T."/>
            <person name="Hazzouri K.M."/>
            <person name="Agren J.A."/>
            <person name="Koenig D."/>
            <person name="Maumus F."/>
            <person name="Guo Y.L."/>
            <person name="Steige K."/>
            <person name="Platts A.E."/>
            <person name="Escobar J.S."/>
            <person name="Newman L.K."/>
            <person name="Wang W."/>
            <person name="Mandakova T."/>
            <person name="Vello E."/>
            <person name="Smith L.M."/>
            <person name="Henz S.R."/>
            <person name="Steffen J."/>
            <person name="Takuno S."/>
            <person name="Brandvain Y."/>
            <person name="Coop G."/>
            <person name="Andolfatto P."/>
            <person name="Hu T.T."/>
            <person name="Blanchette M."/>
            <person name="Clark R.M."/>
            <person name="Quesneville H."/>
            <person name="Nordborg M."/>
            <person name="Gaut B.S."/>
            <person name="Lysak M.A."/>
            <person name="Jenkins J."/>
            <person name="Grimwood J."/>
            <person name="Chapman J."/>
            <person name="Prochnik S."/>
            <person name="Shu S."/>
            <person name="Rokhsar D."/>
            <person name="Schmutz J."/>
            <person name="Weigel D."/>
            <person name="Wright S.I."/>
        </authorList>
    </citation>
    <scope>NUCLEOTIDE SEQUENCE [LARGE SCALE GENOMIC DNA]</scope>
    <source>
        <strain evidence="3">cv. Monte Gargano</strain>
    </source>
</reference>
<evidence type="ECO:0000259" key="1">
    <source>
        <dbReference type="PROSITE" id="PS50181"/>
    </source>
</evidence>
<dbReference type="PANTHER" id="PTHR31900">
    <property type="entry name" value="F-BOX/RNI SUPERFAMILY PROTEIN-RELATED"/>
    <property type="match status" value="1"/>
</dbReference>
<dbReference type="Pfam" id="PF00646">
    <property type="entry name" value="F-box"/>
    <property type="match status" value="1"/>
</dbReference>
<dbReference type="STRING" id="81985.R0HYB2"/>
<dbReference type="SUPFAM" id="SSF52058">
    <property type="entry name" value="L domain-like"/>
    <property type="match status" value="1"/>
</dbReference>
<dbReference type="Gene3D" id="1.20.1280.50">
    <property type="match status" value="1"/>
</dbReference>
<evidence type="ECO:0000313" key="2">
    <source>
        <dbReference type="EMBL" id="EOA29048.1"/>
    </source>
</evidence>
<dbReference type="InterPro" id="IPR001810">
    <property type="entry name" value="F-box_dom"/>
</dbReference>
<feature type="domain" description="F-box" evidence="1">
    <location>
        <begin position="26"/>
        <end position="79"/>
    </location>
</feature>
<dbReference type="Proteomes" id="UP000029121">
    <property type="component" value="Unassembled WGS sequence"/>
</dbReference>
<sequence>MVVDDNFTADVRVPSSRYDREIERGVDLISSLPDEIIQHILAFVPTKEAITTSLLSKRWRYVWYNTPSLSFDGNTLEKMASSLNKIQNIYTAIKMIDLNIRTGMIHHIPQLNSWIELAMSRNVETMSLAMMDANLEKYDIPEFFYTNTSVKQLSFEFYFADMIPKRSVSWTSLKKLKLSCCRLSDESLAKLLSGCPVLESLTLSLCIELKVLDLSKSLRLRTLQVVRYCWGTDPMLIVAPHIHRLVLRNSQFPCTLVDVSSLIEARVNYRFDLYKRTLEDDLLHLMMLEKLQNVEKLTIGADLLHVLSLGELRGNRFPMFKVKALTIETTMFQFVIPPAIERLLQNSPDLKKLTIHTRTYDTALGEKINSQLDQCLQSKDSIFQNMSCWDKESQQVASFVEPLVKEAKRLEKMIIHLEDRYLKARGFQNLVHTLSHNKDVSNIVLSTEPTRSDKCGIIGLFQMS</sequence>
<proteinExistence type="predicted"/>
<dbReference type="CDD" id="cd22160">
    <property type="entry name" value="F-box_AtFBL13-like"/>
    <property type="match status" value="1"/>
</dbReference>
<dbReference type="SMART" id="SM00256">
    <property type="entry name" value="FBOX"/>
    <property type="match status" value="1"/>
</dbReference>
<gene>
    <name evidence="2" type="ORF">CARUB_v10025302mg</name>
</gene>
<dbReference type="Gene3D" id="3.80.10.10">
    <property type="entry name" value="Ribonuclease Inhibitor"/>
    <property type="match status" value="1"/>
</dbReference>
<dbReference type="InterPro" id="IPR036047">
    <property type="entry name" value="F-box-like_dom_sf"/>
</dbReference>
<name>R0HYB2_9BRAS</name>
<dbReference type="InterPro" id="IPR050232">
    <property type="entry name" value="FBL13/AtMIF1-like"/>
</dbReference>
<accession>R0HYB2</accession>
<dbReference type="AlphaFoldDB" id="R0HYB2"/>
<dbReference type="InterPro" id="IPR055411">
    <property type="entry name" value="LRR_FXL15/At3g58940/PEG3-like"/>
</dbReference>
<dbReference type="PROSITE" id="PS50181">
    <property type="entry name" value="FBOX"/>
    <property type="match status" value="1"/>
</dbReference>
<keyword evidence="3" id="KW-1185">Reference proteome</keyword>
<dbReference type="EMBL" id="KB870808">
    <property type="protein sequence ID" value="EOA29048.1"/>
    <property type="molecule type" value="Genomic_DNA"/>
</dbReference>
<protein>
    <recommendedName>
        <fullName evidence="1">F-box domain-containing protein</fullName>
    </recommendedName>
</protein>
<dbReference type="InterPro" id="IPR032675">
    <property type="entry name" value="LRR_dom_sf"/>
</dbReference>